<dbReference type="EMBL" id="LAZR01050273">
    <property type="protein sequence ID" value="KKK87724.1"/>
    <property type="molecule type" value="Genomic_DNA"/>
</dbReference>
<feature type="non-terminal residue" evidence="2">
    <location>
        <position position="97"/>
    </location>
</feature>
<dbReference type="Pfam" id="PF00171">
    <property type="entry name" value="Aldedh"/>
    <property type="match status" value="1"/>
</dbReference>
<protein>
    <recommendedName>
        <fullName evidence="1">Aldehyde dehydrogenase domain-containing protein</fullName>
    </recommendedName>
</protein>
<dbReference type="Gene3D" id="3.40.605.10">
    <property type="entry name" value="Aldehyde Dehydrogenase, Chain A, domain 1"/>
    <property type="match status" value="1"/>
</dbReference>
<dbReference type="InterPro" id="IPR015590">
    <property type="entry name" value="Aldehyde_DH_dom"/>
</dbReference>
<dbReference type="PANTHER" id="PTHR42804">
    <property type="entry name" value="ALDEHYDE DEHYDROGENASE"/>
    <property type="match status" value="1"/>
</dbReference>
<dbReference type="AlphaFoldDB" id="A0A0F9BAJ6"/>
<feature type="domain" description="Aldehyde dehydrogenase" evidence="1">
    <location>
        <begin position="13"/>
        <end position="96"/>
    </location>
</feature>
<organism evidence="2">
    <name type="scientific">marine sediment metagenome</name>
    <dbReference type="NCBI Taxonomy" id="412755"/>
    <lineage>
        <taxon>unclassified sequences</taxon>
        <taxon>metagenomes</taxon>
        <taxon>ecological metagenomes</taxon>
    </lineage>
</organism>
<dbReference type="InterPro" id="IPR016161">
    <property type="entry name" value="Ald_DH/histidinol_DH"/>
</dbReference>
<proteinExistence type="predicted"/>
<dbReference type="SUPFAM" id="SSF53720">
    <property type="entry name" value="ALDH-like"/>
    <property type="match status" value="1"/>
</dbReference>
<comment type="caution">
    <text evidence="2">The sequence shown here is derived from an EMBL/GenBank/DDBJ whole genome shotgun (WGS) entry which is preliminary data.</text>
</comment>
<evidence type="ECO:0000313" key="2">
    <source>
        <dbReference type="EMBL" id="KKK87724.1"/>
    </source>
</evidence>
<evidence type="ECO:0000259" key="1">
    <source>
        <dbReference type="Pfam" id="PF00171"/>
    </source>
</evidence>
<dbReference type="GO" id="GO:0016491">
    <property type="term" value="F:oxidoreductase activity"/>
    <property type="evidence" value="ECO:0007669"/>
    <property type="project" value="InterPro"/>
</dbReference>
<dbReference type="InterPro" id="IPR016162">
    <property type="entry name" value="Ald_DH_N"/>
</dbReference>
<gene>
    <name evidence="2" type="ORF">LCGC14_2750390</name>
</gene>
<name>A0A0F9BAJ6_9ZZZZ</name>
<reference evidence="2" key="1">
    <citation type="journal article" date="2015" name="Nature">
        <title>Complex archaea that bridge the gap between prokaryotes and eukaryotes.</title>
        <authorList>
            <person name="Spang A."/>
            <person name="Saw J.H."/>
            <person name="Jorgensen S.L."/>
            <person name="Zaremba-Niedzwiedzka K."/>
            <person name="Martijn J."/>
            <person name="Lind A.E."/>
            <person name="van Eijk R."/>
            <person name="Schleper C."/>
            <person name="Guy L."/>
            <person name="Ettema T.J."/>
        </authorList>
    </citation>
    <scope>NUCLEOTIDE SEQUENCE</scope>
</reference>
<dbReference type="PANTHER" id="PTHR42804:SF1">
    <property type="entry name" value="ALDEHYDE DEHYDROGENASE-RELATED"/>
    <property type="match status" value="1"/>
</dbReference>
<accession>A0A0F9BAJ6</accession>
<sequence>MIEKRDFYINGKWVAPLEGSEHKVINPSTEEPCTVISLGGAKDVDAAVAAAKAALPGWMATAPEERIALMEKLAEVYKSRTEDMAQAISTEMGAPID</sequence>